<dbReference type="OrthoDB" id="1432859at2759"/>
<reference evidence="1 2" key="1">
    <citation type="submission" date="2020-10" db="EMBL/GenBank/DDBJ databases">
        <title>The Coptis chinensis genome and diversification of protoberbering-type alkaloids.</title>
        <authorList>
            <person name="Wang B."/>
            <person name="Shu S."/>
            <person name="Song C."/>
            <person name="Liu Y."/>
        </authorList>
    </citation>
    <scope>NUCLEOTIDE SEQUENCE [LARGE SCALE GENOMIC DNA]</scope>
    <source>
        <strain evidence="1">HL-2020</strain>
        <tissue evidence="1">Leaf</tissue>
    </source>
</reference>
<dbReference type="EMBL" id="JADFTS010000009">
    <property type="protein sequence ID" value="KAF9588044.1"/>
    <property type="molecule type" value="Genomic_DNA"/>
</dbReference>
<dbReference type="Proteomes" id="UP000631114">
    <property type="component" value="Unassembled WGS sequence"/>
</dbReference>
<keyword evidence="2" id="KW-1185">Reference proteome</keyword>
<dbReference type="AlphaFoldDB" id="A0A835GVB5"/>
<accession>A0A835GVB5</accession>
<evidence type="ECO:0000313" key="2">
    <source>
        <dbReference type="Proteomes" id="UP000631114"/>
    </source>
</evidence>
<organism evidence="1 2">
    <name type="scientific">Coptis chinensis</name>
    <dbReference type="NCBI Taxonomy" id="261450"/>
    <lineage>
        <taxon>Eukaryota</taxon>
        <taxon>Viridiplantae</taxon>
        <taxon>Streptophyta</taxon>
        <taxon>Embryophyta</taxon>
        <taxon>Tracheophyta</taxon>
        <taxon>Spermatophyta</taxon>
        <taxon>Magnoliopsida</taxon>
        <taxon>Ranunculales</taxon>
        <taxon>Ranunculaceae</taxon>
        <taxon>Coptidoideae</taxon>
        <taxon>Coptis</taxon>
    </lineage>
</organism>
<evidence type="ECO:0000313" key="1">
    <source>
        <dbReference type="EMBL" id="KAF9588044.1"/>
    </source>
</evidence>
<sequence length="183" mass="21222">MSMSFLQSQGLSTTFHHNSRRSQVPNLWLFWKSSITPPNLLHCSQQQLTMEVEGAIITIIHAHCIYIQRRQLWTELQHISNANFPWLLMGDFNAYLSYSEKQGGNIPSAAAMNDFQECVSIAHLMEVPCNGFHHTWWNKQKGGTIELGSSYTRTLDFYSDPKVEEAKRGYEEMEQRSLWKHQS</sequence>
<name>A0A835GVB5_9MAGN</name>
<evidence type="ECO:0008006" key="3">
    <source>
        <dbReference type="Google" id="ProtNLM"/>
    </source>
</evidence>
<dbReference type="InterPro" id="IPR036691">
    <property type="entry name" value="Endo/exonu/phosph_ase_sf"/>
</dbReference>
<dbReference type="SUPFAM" id="SSF56219">
    <property type="entry name" value="DNase I-like"/>
    <property type="match status" value="1"/>
</dbReference>
<dbReference type="Gene3D" id="3.60.10.10">
    <property type="entry name" value="Endonuclease/exonuclease/phosphatase"/>
    <property type="match status" value="1"/>
</dbReference>
<comment type="caution">
    <text evidence="1">The sequence shown here is derived from an EMBL/GenBank/DDBJ whole genome shotgun (WGS) entry which is preliminary data.</text>
</comment>
<gene>
    <name evidence="1" type="ORF">IFM89_007219</name>
</gene>
<proteinExistence type="predicted"/>
<protein>
    <recommendedName>
        <fullName evidence="3">Endonuclease/exonuclease/phosphatase domain-containing protein</fullName>
    </recommendedName>
</protein>